<name>A0A2U3EJ38_PURLI</name>
<feature type="region of interest" description="Disordered" evidence="1">
    <location>
        <begin position="1"/>
        <end position="37"/>
    </location>
</feature>
<dbReference type="AlphaFoldDB" id="A0A2U3EJ38"/>
<accession>A0A2U3EJ38</accession>
<comment type="caution">
    <text evidence="2">The sequence shown here is derived from an EMBL/GenBank/DDBJ whole genome shotgun (WGS) entry which is preliminary data.</text>
</comment>
<reference evidence="2 3" key="1">
    <citation type="journal article" date="2016" name="Front. Microbiol.">
        <title>Genome and transcriptome sequences reveal the specific parasitism of the nematophagous Purpureocillium lilacinum 36-1.</title>
        <authorList>
            <person name="Xie J."/>
            <person name="Li S."/>
            <person name="Mo C."/>
            <person name="Xiao X."/>
            <person name="Peng D."/>
            <person name="Wang G."/>
            <person name="Xiao Y."/>
        </authorList>
    </citation>
    <scope>NUCLEOTIDE SEQUENCE [LARGE SCALE GENOMIC DNA]</scope>
    <source>
        <strain evidence="2 3">36-1</strain>
    </source>
</reference>
<evidence type="ECO:0000256" key="1">
    <source>
        <dbReference type="SAM" id="MobiDB-lite"/>
    </source>
</evidence>
<sequence>MLQPSSDRLATPVSREDPGRHPKRHPAVSTLPNRAASPAARIMSLRNVDHGGTLARLVSPQQTTTEGGVIALPRAA</sequence>
<evidence type="ECO:0000313" key="3">
    <source>
        <dbReference type="Proteomes" id="UP000245956"/>
    </source>
</evidence>
<organism evidence="2 3">
    <name type="scientific">Purpureocillium lilacinum</name>
    <name type="common">Paecilomyces lilacinus</name>
    <dbReference type="NCBI Taxonomy" id="33203"/>
    <lineage>
        <taxon>Eukaryota</taxon>
        <taxon>Fungi</taxon>
        <taxon>Dikarya</taxon>
        <taxon>Ascomycota</taxon>
        <taxon>Pezizomycotina</taxon>
        <taxon>Sordariomycetes</taxon>
        <taxon>Hypocreomycetidae</taxon>
        <taxon>Hypocreales</taxon>
        <taxon>Ophiocordycipitaceae</taxon>
        <taxon>Purpureocillium</taxon>
    </lineage>
</organism>
<proteinExistence type="predicted"/>
<protein>
    <submittedName>
        <fullName evidence="2">Uncharacterized protein</fullName>
    </submittedName>
</protein>
<evidence type="ECO:0000313" key="2">
    <source>
        <dbReference type="EMBL" id="PWI74545.1"/>
    </source>
</evidence>
<gene>
    <name evidence="2" type="ORF">PCL_07859</name>
</gene>
<dbReference type="EMBL" id="LCWV01000003">
    <property type="protein sequence ID" value="PWI74545.1"/>
    <property type="molecule type" value="Genomic_DNA"/>
</dbReference>
<dbReference type="Proteomes" id="UP000245956">
    <property type="component" value="Unassembled WGS sequence"/>
</dbReference>